<sequence length="101" mass="11715">MSDQSIEEITNLLKEREKKIGTLETITKSSREKLKKINDNLKKQETNLLDILSMIQEDEMELTEIDSTQTPNIDDIFPKIQKVQESLRKSRNSLANLIRKG</sequence>
<evidence type="ECO:0000313" key="1">
    <source>
        <dbReference type="EMBL" id="QHT04262.1"/>
    </source>
</evidence>
<name>A0A6C0CJC7_9ZZZZ</name>
<organism evidence="1">
    <name type="scientific">viral metagenome</name>
    <dbReference type="NCBI Taxonomy" id="1070528"/>
    <lineage>
        <taxon>unclassified sequences</taxon>
        <taxon>metagenomes</taxon>
        <taxon>organismal metagenomes</taxon>
    </lineage>
</organism>
<dbReference type="EMBL" id="MN739425">
    <property type="protein sequence ID" value="QHT04262.1"/>
    <property type="molecule type" value="Genomic_DNA"/>
</dbReference>
<reference evidence="1" key="1">
    <citation type="journal article" date="2020" name="Nature">
        <title>Giant virus diversity and host interactions through global metagenomics.</title>
        <authorList>
            <person name="Schulz F."/>
            <person name="Roux S."/>
            <person name="Paez-Espino D."/>
            <person name="Jungbluth S."/>
            <person name="Walsh D.A."/>
            <person name="Denef V.J."/>
            <person name="McMahon K.D."/>
            <person name="Konstantinidis K.T."/>
            <person name="Eloe-Fadrosh E.A."/>
            <person name="Kyrpides N.C."/>
            <person name="Woyke T."/>
        </authorList>
    </citation>
    <scope>NUCLEOTIDE SEQUENCE</scope>
    <source>
        <strain evidence="1">GVMAG-M-3300021185-45</strain>
    </source>
</reference>
<protein>
    <submittedName>
        <fullName evidence="1">Uncharacterized protein</fullName>
    </submittedName>
</protein>
<dbReference type="AlphaFoldDB" id="A0A6C0CJC7"/>
<accession>A0A6C0CJC7</accession>
<proteinExistence type="predicted"/>